<accession>A0A852T804</accession>
<evidence type="ECO:0008006" key="3">
    <source>
        <dbReference type="Google" id="ProtNLM"/>
    </source>
</evidence>
<comment type="caution">
    <text evidence="1">The sequence shown here is derived from an EMBL/GenBank/DDBJ whole genome shotgun (WGS) entry which is preliminary data.</text>
</comment>
<evidence type="ECO:0000313" key="1">
    <source>
        <dbReference type="EMBL" id="NYE03939.1"/>
    </source>
</evidence>
<protein>
    <recommendedName>
        <fullName evidence="3">DUF1992 domain-containing protein</fullName>
    </recommendedName>
</protein>
<evidence type="ECO:0000313" key="2">
    <source>
        <dbReference type="Proteomes" id="UP000548423"/>
    </source>
</evidence>
<gene>
    <name evidence="1" type="ORF">F4694_000683</name>
</gene>
<dbReference type="EMBL" id="JACCBX010000002">
    <property type="protein sequence ID" value="NYE03939.1"/>
    <property type="molecule type" value="Genomic_DNA"/>
</dbReference>
<dbReference type="Proteomes" id="UP000548423">
    <property type="component" value="Unassembled WGS sequence"/>
</dbReference>
<organism evidence="1 2">
    <name type="scientific">Neobacillus niacini</name>
    <dbReference type="NCBI Taxonomy" id="86668"/>
    <lineage>
        <taxon>Bacteria</taxon>
        <taxon>Bacillati</taxon>
        <taxon>Bacillota</taxon>
        <taxon>Bacilli</taxon>
        <taxon>Bacillales</taxon>
        <taxon>Bacillaceae</taxon>
        <taxon>Neobacillus</taxon>
    </lineage>
</organism>
<name>A0A852T804_9BACI</name>
<sequence>MTNSKGKYNPNANIEDLEEAKRLPGFGKPLPKNFFSGDIYSNFQKTAKEAGYLPPFVTLQKEIKQDMAKLLKLIGEGSTEEKINSFIDEINVKVKKYNIECPTSMQKMLISLEDIELHAKIWQ</sequence>
<dbReference type="AlphaFoldDB" id="A0A852T804"/>
<reference evidence="2" key="1">
    <citation type="submission" date="2020-07" db="EMBL/GenBank/DDBJ databases">
        <authorList>
            <person name="Partida-Martinez L."/>
            <person name="Huntemann M."/>
            <person name="Clum A."/>
            <person name="Wang J."/>
            <person name="Palaniappan K."/>
            <person name="Ritter S."/>
            <person name="Chen I.-M."/>
            <person name="Stamatis D."/>
            <person name="Reddy T."/>
            <person name="O'Malley R."/>
            <person name="Daum C."/>
            <person name="Shapiro N."/>
            <person name="Ivanova N."/>
            <person name="Kyrpides N."/>
            <person name="Woyke T."/>
        </authorList>
    </citation>
    <scope>NUCLEOTIDE SEQUENCE [LARGE SCALE GENOMIC DNA]</scope>
    <source>
        <strain evidence="2">AT2.8</strain>
    </source>
</reference>
<reference evidence="2" key="2">
    <citation type="submission" date="2020-08" db="EMBL/GenBank/DDBJ databases">
        <title>The Agave Microbiome: Exploring the role of microbial communities in plant adaptations to desert environments.</title>
        <authorList>
            <person name="Partida-Martinez L.P."/>
        </authorList>
    </citation>
    <scope>NUCLEOTIDE SEQUENCE [LARGE SCALE GENOMIC DNA]</scope>
    <source>
        <strain evidence="2">AT2.8</strain>
    </source>
</reference>
<proteinExistence type="predicted"/>